<dbReference type="PANTHER" id="PTHR42791:SF2">
    <property type="entry name" value="N-ACETYLTRANSFERASE DOMAIN-CONTAINING PROTEIN"/>
    <property type="match status" value="1"/>
</dbReference>
<dbReference type="InterPro" id="IPR052523">
    <property type="entry name" value="Trichothecene_AcTrans"/>
</dbReference>
<dbReference type="PROSITE" id="PS51186">
    <property type="entry name" value="GNAT"/>
    <property type="match status" value="1"/>
</dbReference>
<feature type="domain" description="N-acetyltransferase" evidence="1">
    <location>
        <begin position="69"/>
        <end position="274"/>
    </location>
</feature>
<organism evidence="2 3">
    <name type="scientific">Orbilia oligospora</name>
    <name type="common">Nematode-trapping fungus</name>
    <name type="synonym">Arthrobotrys oligospora</name>
    <dbReference type="NCBI Taxonomy" id="2813651"/>
    <lineage>
        <taxon>Eukaryota</taxon>
        <taxon>Fungi</taxon>
        <taxon>Dikarya</taxon>
        <taxon>Ascomycota</taxon>
        <taxon>Pezizomycotina</taxon>
        <taxon>Orbiliomycetes</taxon>
        <taxon>Orbiliales</taxon>
        <taxon>Orbiliaceae</taxon>
        <taxon>Orbilia</taxon>
    </lineage>
</organism>
<protein>
    <recommendedName>
        <fullName evidence="1">N-acetyltransferase domain-containing protein</fullName>
    </recommendedName>
</protein>
<dbReference type="Gene3D" id="3.40.630.30">
    <property type="match status" value="1"/>
</dbReference>
<gene>
    <name evidence="2" type="ORF">TWF106_005972</name>
</gene>
<dbReference type="InterPro" id="IPR000182">
    <property type="entry name" value="GNAT_dom"/>
</dbReference>
<proteinExistence type="predicted"/>
<evidence type="ECO:0000259" key="1">
    <source>
        <dbReference type="PROSITE" id="PS51186"/>
    </source>
</evidence>
<dbReference type="Proteomes" id="UP000472727">
    <property type="component" value="Unassembled WGS sequence"/>
</dbReference>
<evidence type="ECO:0000313" key="2">
    <source>
        <dbReference type="EMBL" id="KAF3221686.1"/>
    </source>
</evidence>
<dbReference type="GO" id="GO:0016747">
    <property type="term" value="F:acyltransferase activity, transferring groups other than amino-acyl groups"/>
    <property type="evidence" value="ECO:0007669"/>
    <property type="project" value="InterPro"/>
</dbReference>
<evidence type="ECO:0000313" key="3">
    <source>
        <dbReference type="Proteomes" id="UP000472727"/>
    </source>
</evidence>
<name>A0A7C8QRU2_ORBOL</name>
<dbReference type="PANTHER" id="PTHR42791">
    <property type="entry name" value="GNAT FAMILY ACETYLTRANSFERASE"/>
    <property type="match status" value="1"/>
</dbReference>
<accession>A0A7C8QRU2</accession>
<reference evidence="2 3" key="1">
    <citation type="submission" date="2019-06" db="EMBL/GenBank/DDBJ databases">
        <authorList>
            <person name="Palmer J.M."/>
        </authorList>
    </citation>
    <scope>NUCLEOTIDE SEQUENCE [LARGE SCALE GENOMIC DNA]</scope>
    <source>
        <strain evidence="2 3">TWF106</strain>
    </source>
</reference>
<comment type="caution">
    <text evidence="2">The sequence shown here is derived from an EMBL/GenBank/DDBJ whole genome shotgun (WGS) entry which is preliminary data.</text>
</comment>
<sequence length="287" mass="33167">MLADIARRTTLGLCRSFLPREFQQQNSFIFKLSYPRRNLHLSKWRTASENAIKRLGYDINIRHNPPQGFSIREATFVDIEEITDLWFKSFNDRRYISSNFFDVAMPESQATRDFLRDLLSMSIRVGPSKLVTHVVEDLSNDGKIVACGQFSPPQPDGPVDLPFPEFPKEWDLEIADALWGKKSDSRTLLLGKQPHWWGIFVLVDTEYQRKGLAFPLMDWACRQADATGTPMYGIGTPMGYPYWKKHFGFRERKMLDFPVRPETYGVYYMVSIVRPPRVAGTSSILQV</sequence>
<dbReference type="AlphaFoldDB" id="A0A7C8QRU2"/>
<dbReference type="EMBL" id="WIWS01000028">
    <property type="protein sequence ID" value="KAF3221686.1"/>
    <property type="molecule type" value="Genomic_DNA"/>
</dbReference>
<dbReference type="SUPFAM" id="SSF55729">
    <property type="entry name" value="Acyl-CoA N-acyltransferases (Nat)"/>
    <property type="match status" value="1"/>
</dbReference>
<dbReference type="InterPro" id="IPR016181">
    <property type="entry name" value="Acyl_CoA_acyltransferase"/>
</dbReference>
<dbReference type="Pfam" id="PF00583">
    <property type="entry name" value="Acetyltransf_1"/>
    <property type="match status" value="1"/>
</dbReference>